<dbReference type="Proteomes" id="UP000094472">
    <property type="component" value="Unassembled WGS sequence"/>
</dbReference>
<proteinExistence type="predicted"/>
<evidence type="ECO:0000313" key="2">
    <source>
        <dbReference type="Proteomes" id="UP000094472"/>
    </source>
</evidence>
<reference evidence="1 2" key="1">
    <citation type="journal article" date="2016" name="Environ. Microbiol.">
        <title>New Methyloceanibacter diversity from North Sea sediments includes methanotroph containing solely the soluble methane monooxygenase.</title>
        <authorList>
            <person name="Vekeman B."/>
            <person name="Kerckhof F.M."/>
            <person name="Cremers G."/>
            <person name="de Vos P."/>
            <person name="Vandamme P."/>
            <person name="Boon N."/>
            <person name="Op den Camp H.J."/>
            <person name="Heylen K."/>
        </authorList>
    </citation>
    <scope>NUCLEOTIDE SEQUENCE [LARGE SCALE GENOMIC DNA]</scope>
    <source>
        <strain evidence="1 2">R-67175</strain>
    </source>
</reference>
<sequence>MVVPALADLTASAETRECAVNDDDGKREEIKALLTGGLKIEAFPRADTHEAVQAIVAQLQAAKGDLKARLAIGGFTLTPIEHDGIEQSCETCMYYKVHRRYCELPELEVPVEPEWSCRLWRI</sequence>
<keyword evidence="2" id="KW-1185">Reference proteome</keyword>
<name>A0A1E3VXH0_9HYPH</name>
<accession>A0A1E3VXH0</accession>
<organism evidence="1 2">
    <name type="scientific">Methyloceanibacter superfactus</name>
    <dbReference type="NCBI Taxonomy" id="1774969"/>
    <lineage>
        <taxon>Bacteria</taxon>
        <taxon>Pseudomonadati</taxon>
        <taxon>Pseudomonadota</taxon>
        <taxon>Alphaproteobacteria</taxon>
        <taxon>Hyphomicrobiales</taxon>
        <taxon>Hyphomicrobiaceae</taxon>
        <taxon>Methyloceanibacter</taxon>
    </lineage>
</organism>
<gene>
    <name evidence="1" type="ORF">AUC69_09870</name>
</gene>
<dbReference type="EMBL" id="LPWF01000023">
    <property type="protein sequence ID" value="ODR98209.1"/>
    <property type="molecule type" value="Genomic_DNA"/>
</dbReference>
<dbReference type="AlphaFoldDB" id="A0A1E3VXH0"/>
<comment type="caution">
    <text evidence="1">The sequence shown here is derived from an EMBL/GenBank/DDBJ whole genome shotgun (WGS) entry which is preliminary data.</text>
</comment>
<protein>
    <submittedName>
        <fullName evidence="1">Uncharacterized protein</fullName>
    </submittedName>
</protein>
<evidence type="ECO:0000313" key="1">
    <source>
        <dbReference type="EMBL" id="ODR98209.1"/>
    </source>
</evidence>